<proteinExistence type="inferred from homology"/>
<dbReference type="GO" id="GO:0005737">
    <property type="term" value="C:cytoplasm"/>
    <property type="evidence" value="ECO:0007669"/>
    <property type="project" value="UniProtKB-SubCell"/>
</dbReference>
<evidence type="ECO:0000313" key="11">
    <source>
        <dbReference type="EMBL" id="RKF19415.1"/>
    </source>
</evidence>
<dbReference type="NCBIfam" id="TIGR00194">
    <property type="entry name" value="uvrC"/>
    <property type="match status" value="1"/>
</dbReference>
<dbReference type="SUPFAM" id="SSF46600">
    <property type="entry name" value="C-terminal UvrC-binding domain of UvrB"/>
    <property type="match status" value="1"/>
</dbReference>
<dbReference type="InterPro" id="IPR000305">
    <property type="entry name" value="GIY-YIG_endonuc"/>
</dbReference>
<dbReference type="InterPro" id="IPR036876">
    <property type="entry name" value="UVR_dom_sf"/>
</dbReference>
<reference evidence="11 12" key="1">
    <citation type="submission" date="2018-09" db="EMBL/GenBank/DDBJ databases">
        <title>Altererythrobacter spongiae sp. nov., isolated from a marine sponge.</title>
        <authorList>
            <person name="Zhuang L."/>
            <person name="Luo L."/>
        </authorList>
    </citation>
    <scope>NUCLEOTIDE SEQUENCE [LARGE SCALE GENOMIC DNA]</scope>
    <source>
        <strain evidence="11 12">HN-Y73</strain>
    </source>
</reference>
<dbReference type="InterPro" id="IPR010994">
    <property type="entry name" value="RuvA_2-like"/>
</dbReference>
<dbReference type="InterPro" id="IPR035901">
    <property type="entry name" value="GIY-YIG_endonuc_sf"/>
</dbReference>
<dbReference type="GO" id="GO:0003677">
    <property type="term" value="F:DNA binding"/>
    <property type="evidence" value="ECO:0007669"/>
    <property type="project" value="UniProtKB-UniRule"/>
</dbReference>
<evidence type="ECO:0000313" key="12">
    <source>
        <dbReference type="Proteomes" id="UP000284395"/>
    </source>
</evidence>
<keyword evidence="3 7" id="KW-0228">DNA excision</keyword>
<dbReference type="Proteomes" id="UP000284395">
    <property type="component" value="Unassembled WGS sequence"/>
</dbReference>
<dbReference type="FunFam" id="3.40.1440.10:FF:000001">
    <property type="entry name" value="UvrABC system protein C"/>
    <property type="match status" value="1"/>
</dbReference>
<keyword evidence="1 7" id="KW-0963">Cytoplasm</keyword>
<keyword evidence="4 7" id="KW-0267">Excision nuclease</keyword>
<dbReference type="InterPro" id="IPR003583">
    <property type="entry name" value="Hlx-hairpin-Hlx_DNA-bd_motif"/>
</dbReference>
<dbReference type="GO" id="GO:0006289">
    <property type="term" value="P:nucleotide-excision repair"/>
    <property type="evidence" value="ECO:0007669"/>
    <property type="project" value="UniProtKB-UniRule"/>
</dbReference>
<dbReference type="InterPro" id="IPR001162">
    <property type="entry name" value="UvrC_RNase_H_dom"/>
</dbReference>
<evidence type="ECO:0000256" key="5">
    <source>
        <dbReference type="ARBA" id="ARBA00023204"/>
    </source>
</evidence>
<dbReference type="InterPro" id="IPR038476">
    <property type="entry name" value="UvrC_RNase_H_dom_sf"/>
</dbReference>
<gene>
    <name evidence="7 11" type="primary">uvrC</name>
    <name evidence="11" type="ORF">D6851_13295</name>
</gene>
<comment type="function">
    <text evidence="7">The UvrABC repair system catalyzes the recognition and processing of DNA lesions. UvrC both incises the 5' and 3' sides of the lesion. The N-terminal half is responsible for the 3' incision and the C-terminal half is responsible for the 5' incision.</text>
</comment>
<comment type="caution">
    <text evidence="11">The sequence shown here is derived from an EMBL/GenBank/DDBJ whole genome shotgun (WGS) entry which is preliminary data.</text>
</comment>
<keyword evidence="5 7" id="KW-0234">DNA repair</keyword>
<dbReference type="RefSeq" id="WP_120325354.1">
    <property type="nucleotide sequence ID" value="NZ_RAPF01000006.1"/>
</dbReference>
<comment type="subunit">
    <text evidence="7">Interacts with UvrB in an incision complex.</text>
</comment>
<dbReference type="PANTHER" id="PTHR30562">
    <property type="entry name" value="UVRC/OXIDOREDUCTASE"/>
    <property type="match status" value="1"/>
</dbReference>
<evidence type="ECO:0000256" key="6">
    <source>
        <dbReference type="ARBA" id="ARBA00023236"/>
    </source>
</evidence>
<evidence type="ECO:0000259" key="10">
    <source>
        <dbReference type="PROSITE" id="PS50165"/>
    </source>
</evidence>
<dbReference type="SMART" id="SM00465">
    <property type="entry name" value="GIYc"/>
    <property type="match status" value="1"/>
</dbReference>
<keyword evidence="6 7" id="KW-0742">SOS response</keyword>
<evidence type="ECO:0000256" key="1">
    <source>
        <dbReference type="ARBA" id="ARBA00022490"/>
    </source>
</evidence>
<keyword evidence="2 7" id="KW-0227">DNA damage</keyword>
<evidence type="ECO:0000259" key="8">
    <source>
        <dbReference type="PROSITE" id="PS50151"/>
    </source>
</evidence>
<dbReference type="Pfam" id="PF22920">
    <property type="entry name" value="UvrC_RNaseH"/>
    <property type="match status" value="1"/>
</dbReference>
<keyword evidence="12" id="KW-1185">Reference proteome</keyword>
<dbReference type="PROSITE" id="PS50164">
    <property type="entry name" value="GIY_YIG"/>
    <property type="match status" value="1"/>
</dbReference>
<dbReference type="SUPFAM" id="SSF82771">
    <property type="entry name" value="GIY-YIG endonuclease"/>
    <property type="match status" value="1"/>
</dbReference>
<dbReference type="GO" id="GO:0009381">
    <property type="term" value="F:excinuclease ABC activity"/>
    <property type="evidence" value="ECO:0007669"/>
    <property type="project" value="UniProtKB-UniRule"/>
</dbReference>
<dbReference type="Pfam" id="PF02151">
    <property type="entry name" value="UVR"/>
    <property type="match status" value="1"/>
</dbReference>
<dbReference type="PROSITE" id="PS50151">
    <property type="entry name" value="UVR"/>
    <property type="match status" value="1"/>
</dbReference>
<dbReference type="Pfam" id="PF08459">
    <property type="entry name" value="UvrC_RNaseH_dom"/>
    <property type="match status" value="1"/>
</dbReference>
<dbReference type="SMART" id="SM00278">
    <property type="entry name" value="HhH1"/>
    <property type="match status" value="2"/>
</dbReference>
<dbReference type="PANTHER" id="PTHR30562:SF1">
    <property type="entry name" value="UVRABC SYSTEM PROTEIN C"/>
    <property type="match status" value="1"/>
</dbReference>
<dbReference type="NCBIfam" id="NF001824">
    <property type="entry name" value="PRK00558.1-5"/>
    <property type="match status" value="1"/>
</dbReference>
<dbReference type="Gene3D" id="1.10.150.20">
    <property type="entry name" value="5' to 3' exonuclease, C-terminal subdomain"/>
    <property type="match status" value="1"/>
</dbReference>
<dbReference type="GO" id="GO:0009432">
    <property type="term" value="P:SOS response"/>
    <property type="evidence" value="ECO:0007669"/>
    <property type="project" value="UniProtKB-UniRule"/>
</dbReference>
<dbReference type="InterPro" id="IPR047296">
    <property type="entry name" value="GIY-YIG_UvrC_Cho"/>
</dbReference>
<evidence type="ECO:0000256" key="4">
    <source>
        <dbReference type="ARBA" id="ARBA00022881"/>
    </source>
</evidence>
<dbReference type="HAMAP" id="MF_00203">
    <property type="entry name" value="UvrC"/>
    <property type="match status" value="1"/>
</dbReference>
<evidence type="ECO:0000256" key="2">
    <source>
        <dbReference type="ARBA" id="ARBA00022763"/>
    </source>
</evidence>
<evidence type="ECO:0000256" key="7">
    <source>
        <dbReference type="HAMAP-Rule" id="MF_00203"/>
    </source>
</evidence>
<dbReference type="Gene3D" id="4.10.860.10">
    <property type="entry name" value="UVR domain"/>
    <property type="match status" value="1"/>
</dbReference>
<protein>
    <recommendedName>
        <fullName evidence="7">UvrABC system protein C</fullName>
        <shortName evidence="7">Protein UvrC</shortName>
    </recommendedName>
    <alternativeName>
        <fullName evidence="7">Excinuclease ABC subunit C</fullName>
    </alternativeName>
</protein>
<dbReference type="EMBL" id="RAPF01000006">
    <property type="protein sequence ID" value="RKF19415.1"/>
    <property type="molecule type" value="Genomic_DNA"/>
</dbReference>
<comment type="subcellular location">
    <subcellularLocation>
        <location evidence="7">Cytoplasm</location>
    </subcellularLocation>
</comment>
<dbReference type="OrthoDB" id="9804933at2"/>
<dbReference type="SUPFAM" id="SSF47781">
    <property type="entry name" value="RuvA domain 2-like"/>
    <property type="match status" value="1"/>
</dbReference>
<name>A0A420EFE1_9SPHN</name>
<dbReference type="InterPro" id="IPR050066">
    <property type="entry name" value="UvrABC_protein_C"/>
</dbReference>
<dbReference type="Gene3D" id="3.30.420.340">
    <property type="entry name" value="UvrC, RNAse H endonuclease domain"/>
    <property type="match status" value="1"/>
</dbReference>
<evidence type="ECO:0000256" key="3">
    <source>
        <dbReference type="ARBA" id="ARBA00022769"/>
    </source>
</evidence>
<comment type="similarity">
    <text evidence="7">Belongs to the UvrC family.</text>
</comment>
<dbReference type="CDD" id="cd10434">
    <property type="entry name" value="GIY-YIG_UvrC_Cho"/>
    <property type="match status" value="1"/>
</dbReference>
<dbReference type="InterPro" id="IPR004791">
    <property type="entry name" value="UvrC"/>
</dbReference>
<sequence length="650" mass="73121">MSRKPSAPLDRTSAERFHEERATYTVRSSQPDIETGVQAIRDVVKVLKPHPGVYRMLDARGDVLYVGKARALRNRVANYTQFNALTNRLQRMVSQTRAMEIITTNSEAEALLLEAQLIKRFRPPYNVLLRDDKSFPFILLRAEHDFPRLMKHRGARRAKGNYYGPFASAGNVNSTINALQKLFLLRSCTDSFFARRDRPCLLYQIKRCSAPCVERIDKQGYAGLVQEAKDFLGGKSSAVQRKIEAQMQEAAEELDFERAAMLRDRLRAATFIQGSQAINAEGVGNADVFAMASRGGQVVVQGFFIRGGQNWGHRAFFPRHTKDIDESEVLSGVLAQFYEEVPPPRTILVDRDLMDRDLLQDALGSSAGHKVEVSVPQRGERRRLMEQAVRNAAEALERRLAESGTQLKIMRELTEFLELDDIPTRIEIYDNSHIQGAKAVGAMVVAGPEGFLKNQYRKFNIKSAQSNDDFGMMREVMHRRFSRAMKDDPDRDRTDQGVAIWPDLVLIDGGKGQMSSVRETLEELGIEDVPLIGVAKGPHHGREGREVFHFPDGREKTLPTNSPLLFYLQRLRDEAHRYVIGAHRAKRSRAITASPLDEIPGIGPSRKRALLLHFGTAGKVRAASLDDLKRTPGISDGVAQAIYDFYHIGD</sequence>
<feature type="domain" description="GIY-YIG" evidence="9">
    <location>
        <begin position="49"/>
        <end position="127"/>
    </location>
</feature>
<organism evidence="11 12">
    <name type="scientific">Altericroceibacterium spongiae</name>
    <dbReference type="NCBI Taxonomy" id="2320269"/>
    <lineage>
        <taxon>Bacteria</taxon>
        <taxon>Pseudomonadati</taxon>
        <taxon>Pseudomonadota</taxon>
        <taxon>Alphaproteobacteria</taxon>
        <taxon>Sphingomonadales</taxon>
        <taxon>Erythrobacteraceae</taxon>
        <taxon>Altericroceibacterium</taxon>
    </lineage>
</organism>
<dbReference type="GO" id="GO:0009380">
    <property type="term" value="C:excinuclease repair complex"/>
    <property type="evidence" value="ECO:0007669"/>
    <property type="project" value="InterPro"/>
</dbReference>
<evidence type="ECO:0000259" key="9">
    <source>
        <dbReference type="PROSITE" id="PS50164"/>
    </source>
</evidence>
<dbReference type="Gene3D" id="3.40.1440.10">
    <property type="entry name" value="GIY-YIG endonuclease"/>
    <property type="match status" value="1"/>
</dbReference>
<dbReference type="AlphaFoldDB" id="A0A420EFE1"/>
<dbReference type="Pfam" id="PF14520">
    <property type="entry name" value="HHH_5"/>
    <property type="match status" value="1"/>
</dbReference>
<accession>A0A420EFE1</accession>
<feature type="domain" description="UVR" evidence="8">
    <location>
        <begin position="237"/>
        <end position="272"/>
    </location>
</feature>
<dbReference type="Pfam" id="PF01541">
    <property type="entry name" value="GIY-YIG"/>
    <property type="match status" value="1"/>
</dbReference>
<dbReference type="FunFam" id="3.30.420.340:FF:000001">
    <property type="entry name" value="UvrABC system protein C"/>
    <property type="match status" value="1"/>
</dbReference>
<dbReference type="InterPro" id="IPR001943">
    <property type="entry name" value="UVR_dom"/>
</dbReference>
<feature type="domain" description="UvrC family homology region profile" evidence="10">
    <location>
        <begin position="288"/>
        <end position="521"/>
    </location>
</feature>
<dbReference type="PROSITE" id="PS50165">
    <property type="entry name" value="UVRC"/>
    <property type="match status" value="1"/>
</dbReference>